<accession>A0ABQ0LN41</accession>
<feature type="compositionally biased region" description="Basic and acidic residues" evidence="1">
    <location>
        <begin position="290"/>
        <end position="300"/>
    </location>
</feature>
<reference evidence="2" key="1">
    <citation type="submission" date="2014-09" db="EMBL/GenBank/DDBJ databases">
        <title>Genome sequence of the luminous mushroom Mycena chlorophos for searching fungal bioluminescence genes.</title>
        <authorList>
            <person name="Tanaka Y."/>
            <person name="Kasuga D."/>
            <person name="Oba Y."/>
            <person name="Hase S."/>
            <person name="Sato K."/>
            <person name="Oba Y."/>
            <person name="Sakakibara Y."/>
        </authorList>
    </citation>
    <scope>NUCLEOTIDE SEQUENCE</scope>
</reference>
<gene>
    <name evidence="2" type="ORF">MCHLO_09578</name>
</gene>
<dbReference type="EMBL" id="DF847782">
    <property type="protein sequence ID" value="GAT52536.1"/>
    <property type="molecule type" value="Genomic_DNA"/>
</dbReference>
<evidence type="ECO:0000313" key="2">
    <source>
        <dbReference type="EMBL" id="GAT52536.1"/>
    </source>
</evidence>
<feature type="compositionally biased region" description="Low complexity" evidence="1">
    <location>
        <begin position="134"/>
        <end position="154"/>
    </location>
</feature>
<proteinExistence type="predicted"/>
<dbReference type="Proteomes" id="UP000815677">
    <property type="component" value="Unassembled WGS sequence"/>
</dbReference>
<feature type="compositionally biased region" description="Polar residues" evidence="1">
    <location>
        <begin position="250"/>
        <end position="262"/>
    </location>
</feature>
<sequence>MEDAHSPARTLKQTLRDEIIAKHHLSARLGELELRISHYQEDFEAAMLERDAWKVKAERAKTDAEQAQAWASVLGEQVARLKERYECGDDDAKNLHKRKREQEDESTPRVAPNLRIALPSLASLNLAAFPLPSPTSSIDSNSSTSTDRSTTALSPAESPGTTPESEKDLALPVPELHDNATHFEPTTPQPPIFRRNTHPPSANAQPLRTPHTTQQPSSQPQTVRTVYRKPKSKTPGRNIISPPTKPHPGISSTSNSTPGSTRRTQEERRACISVDAKPVGMPPRYVGPKELARRQTEAEKAASTSRFQHPDSSPLQDKKVRK</sequence>
<feature type="region of interest" description="Disordered" evidence="1">
    <location>
        <begin position="92"/>
        <end position="112"/>
    </location>
</feature>
<protein>
    <submittedName>
        <fullName evidence="2">Uncharacterized protein</fullName>
    </submittedName>
</protein>
<evidence type="ECO:0000256" key="1">
    <source>
        <dbReference type="SAM" id="MobiDB-lite"/>
    </source>
</evidence>
<feature type="compositionally biased region" description="Low complexity" evidence="1">
    <location>
        <begin position="209"/>
        <end position="222"/>
    </location>
</feature>
<evidence type="ECO:0000313" key="3">
    <source>
        <dbReference type="Proteomes" id="UP000815677"/>
    </source>
</evidence>
<keyword evidence="3" id="KW-1185">Reference proteome</keyword>
<feature type="compositionally biased region" description="Polar residues" evidence="1">
    <location>
        <begin position="302"/>
        <end position="315"/>
    </location>
</feature>
<feature type="region of interest" description="Disordered" evidence="1">
    <location>
        <begin position="134"/>
        <end position="322"/>
    </location>
</feature>
<organism evidence="2 3">
    <name type="scientific">Mycena chlorophos</name>
    <name type="common">Agaric fungus</name>
    <name type="synonym">Agaricus chlorophos</name>
    <dbReference type="NCBI Taxonomy" id="658473"/>
    <lineage>
        <taxon>Eukaryota</taxon>
        <taxon>Fungi</taxon>
        <taxon>Dikarya</taxon>
        <taxon>Basidiomycota</taxon>
        <taxon>Agaricomycotina</taxon>
        <taxon>Agaricomycetes</taxon>
        <taxon>Agaricomycetidae</taxon>
        <taxon>Agaricales</taxon>
        <taxon>Marasmiineae</taxon>
        <taxon>Mycenaceae</taxon>
        <taxon>Mycena</taxon>
    </lineage>
</organism>
<feature type="compositionally biased region" description="Basic and acidic residues" evidence="1">
    <location>
        <begin position="164"/>
        <end position="181"/>
    </location>
</feature>
<name>A0ABQ0LN41_MYCCL</name>